<dbReference type="Proteomes" id="UP001198220">
    <property type="component" value="Unassembled WGS sequence"/>
</dbReference>
<gene>
    <name evidence="3" type="ORF">LKD36_08120</name>
</gene>
<keyword evidence="1" id="KW-0812">Transmembrane</keyword>
<organism evidence="3 4">
    <name type="scientific">Hominiventricola filiformis</name>
    <dbReference type="NCBI Taxonomy" id="2885352"/>
    <lineage>
        <taxon>Bacteria</taxon>
        <taxon>Bacillati</taxon>
        <taxon>Bacillota</taxon>
        <taxon>Clostridia</taxon>
        <taxon>Lachnospirales</taxon>
        <taxon>Lachnospiraceae</taxon>
        <taxon>Hominiventricola</taxon>
    </lineage>
</organism>
<evidence type="ECO:0000313" key="4">
    <source>
        <dbReference type="Proteomes" id="UP001198220"/>
    </source>
</evidence>
<dbReference type="SUPFAM" id="SSF52058">
    <property type="entry name" value="L domain-like"/>
    <property type="match status" value="1"/>
</dbReference>
<dbReference type="RefSeq" id="WP_308459293.1">
    <property type="nucleotide sequence ID" value="NZ_JAJEPS010000006.1"/>
</dbReference>
<dbReference type="InterPro" id="IPR026870">
    <property type="entry name" value="Zinc_ribbon_dom"/>
</dbReference>
<dbReference type="PANTHER" id="PTHR45661">
    <property type="entry name" value="SURFACE ANTIGEN"/>
    <property type="match status" value="1"/>
</dbReference>
<proteinExistence type="predicted"/>
<dbReference type="InterPro" id="IPR053139">
    <property type="entry name" value="Surface_bspA-like"/>
</dbReference>
<dbReference type="SUPFAM" id="SSF82171">
    <property type="entry name" value="DPP6 N-terminal domain-like"/>
    <property type="match status" value="1"/>
</dbReference>
<keyword evidence="4" id="KW-1185">Reference proteome</keyword>
<keyword evidence="1" id="KW-1133">Transmembrane helix</keyword>
<dbReference type="PANTHER" id="PTHR45661:SF3">
    <property type="entry name" value="IG-LIKE DOMAIN-CONTAINING PROTEIN"/>
    <property type="match status" value="1"/>
</dbReference>
<dbReference type="EMBL" id="JAJEPS010000006">
    <property type="protein sequence ID" value="MCC2126143.1"/>
    <property type="molecule type" value="Genomic_DNA"/>
</dbReference>
<dbReference type="Pfam" id="PF13240">
    <property type="entry name" value="Zn_Ribbon_1"/>
    <property type="match status" value="1"/>
</dbReference>
<dbReference type="InterPro" id="IPR032675">
    <property type="entry name" value="LRR_dom_sf"/>
</dbReference>
<protein>
    <submittedName>
        <fullName evidence="3">DUF2116 family Zn-ribbon domain-containing protein</fullName>
    </submittedName>
</protein>
<dbReference type="AlphaFoldDB" id="A0AAE3A9Z7"/>
<reference evidence="3 4" key="1">
    <citation type="submission" date="2021-10" db="EMBL/GenBank/DDBJ databases">
        <title>Anaerobic single-cell dispensing facilitates the cultivation of human gut bacteria.</title>
        <authorList>
            <person name="Afrizal A."/>
        </authorList>
    </citation>
    <scope>NUCLEOTIDE SEQUENCE [LARGE SCALE GENOMIC DNA]</scope>
    <source>
        <strain evidence="3 4">CLA-AA-H276</strain>
    </source>
</reference>
<dbReference type="InterPro" id="IPR026906">
    <property type="entry name" value="LRR_5"/>
</dbReference>
<accession>A0AAE3A9Z7</accession>
<feature type="transmembrane region" description="Helical" evidence="1">
    <location>
        <begin position="37"/>
        <end position="55"/>
    </location>
</feature>
<keyword evidence="1" id="KW-0472">Membrane</keyword>
<sequence length="834" mass="94065">MFCENCGKIIPDGAMFCPDCGNRLKEKPKRKKKPLKWILLLMVVIILAVAARTALKDWNYKTKYPAGYAMDKLVKSGAWNPSYTDDAAMNNYLQQMAFVCNGEDVYFQDNVNYYHLTDNDSIYYMPRYAMKDRDGNEIEEEGIQGIFINDILYSNTDGLMSYLDKDNNVNVWEMEYKVSDYHYNVASEILPYDNSLYFVYDGTLYRCMYKNITAQSVSIENGINWFSTDKEEVVFDEAEIRKFGIYADTIVMFGGDNSIWTLDISSGKAVCVLEGAKYRDQRCSVADGYIYYYFTDDSWNEKGSFNDNGKTDYIGRVKFDGTDNNPKYFALVSGDNVFNMSDSYIYYLQYNELYDEYFLIQTPIEDTTKQTVLATGEEHGLDEMVYSLYINDEWIYYVSTESGFWRAKIDGTLVEKLQEYNSEEKQEKNMIYPLKVEEHPSKFEIQQFTLSGNIDPDSVSGYCGDDSDPESVSWTLTDGVLTISGNGAMADFSSQDNQPWKQQRNHITSVIVDQGIASIGNESFAGLSNVTKVTLADTVTKIGDRAFINTKIETISFPSKLTSIGNMAFYDLPTLNGELHLPDGLVHVGEEAFAECSGLTGELHLPESMNTIGEGAFHGCGGLTGDLTIPGGIEYIDYSVFGGCTGLNGTLTLSEGVKNVEQNAFAGCQIQRIVLPDSLESITPTTFSQCDHVKEIVWNGTKKFDGYSYLPAIEEGTSDGDYNELESYEYEKGEYLSSLEIYEVNGIKSAYLGFWHNYGDSASDEDYIFDLEDGKTEYSVVGNRSGKNFLLDILPTDDGMRIKLIEKNQETQYSWPDGEATDAIIDEVYHKATS</sequence>
<feature type="domain" description="Zinc-ribbon" evidence="2">
    <location>
        <begin position="2"/>
        <end position="24"/>
    </location>
</feature>
<evidence type="ECO:0000313" key="3">
    <source>
        <dbReference type="EMBL" id="MCC2126143.1"/>
    </source>
</evidence>
<dbReference type="Gene3D" id="3.80.10.10">
    <property type="entry name" value="Ribonuclease Inhibitor"/>
    <property type="match status" value="1"/>
</dbReference>
<name>A0AAE3A9Z7_9FIRM</name>
<dbReference type="Pfam" id="PF13306">
    <property type="entry name" value="LRR_5"/>
    <property type="match status" value="2"/>
</dbReference>
<evidence type="ECO:0000256" key="1">
    <source>
        <dbReference type="SAM" id="Phobius"/>
    </source>
</evidence>
<comment type="caution">
    <text evidence="3">The sequence shown here is derived from an EMBL/GenBank/DDBJ whole genome shotgun (WGS) entry which is preliminary data.</text>
</comment>
<evidence type="ECO:0000259" key="2">
    <source>
        <dbReference type="Pfam" id="PF13240"/>
    </source>
</evidence>